<dbReference type="Proteomes" id="UP001732700">
    <property type="component" value="Chromosome 6A"/>
</dbReference>
<sequence>MAETAPAPAPSPAPATRPKLSGFPPLDARIEELTSSQAELLRRIKSLKQEVHQWRSNLEAQGKTFKGELLETKEALSSEVQHLKSDIEEIRSAIQEEKGSVTADLRNSEESNEGTEHARPTDSSTQD</sequence>
<name>A0ACD5Z1I2_AVESA</name>
<accession>A0ACD5Z1I2</accession>
<reference evidence="1" key="1">
    <citation type="submission" date="2021-05" db="EMBL/GenBank/DDBJ databases">
        <authorList>
            <person name="Scholz U."/>
            <person name="Mascher M."/>
            <person name="Fiebig A."/>
        </authorList>
    </citation>
    <scope>NUCLEOTIDE SEQUENCE [LARGE SCALE GENOMIC DNA]</scope>
</reference>
<proteinExistence type="predicted"/>
<keyword evidence="2" id="KW-1185">Reference proteome</keyword>
<dbReference type="EnsemblPlants" id="AVESA.00010b.r2.6AG1063710.1">
    <property type="protein sequence ID" value="AVESA.00010b.r2.6AG1063710.1.CDS"/>
    <property type="gene ID" value="AVESA.00010b.r2.6AG1063710"/>
</dbReference>
<organism evidence="1 2">
    <name type="scientific">Avena sativa</name>
    <name type="common">Oat</name>
    <dbReference type="NCBI Taxonomy" id="4498"/>
    <lineage>
        <taxon>Eukaryota</taxon>
        <taxon>Viridiplantae</taxon>
        <taxon>Streptophyta</taxon>
        <taxon>Embryophyta</taxon>
        <taxon>Tracheophyta</taxon>
        <taxon>Spermatophyta</taxon>
        <taxon>Magnoliopsida</taxon>
        <taxon>Liliopsida</taxon>
        <taxon>Poales</taxon>
        <taxon>Poaceae</taxon>
        <taxon>BOP clade</taxon>
        <taxon>Pooideae</taxon>
        <taxon>Poodae</taxon>
        <taxon>Poeae</taxon>
        <taxon>Poeae Chloroplast Group 1 (Aveneae type)</taxon>
        <taxon>Aveninae</taxon>
        <taxon>Avena</taxon>
    </lineage>
</organism>
<evidence type="ECO:0000313" key="2">
    <source>
        <dbReference type="Proteomes" id="UP001732700"/>
    </source>
</evidence>
<protein>
    <submittedName>
        <fullName evidence="1">Uncharacterized protein</fullName>
    </submittedName>
</protein>
<reference evidence="1" key="2">
    <citation type="submission" date="2025-09" db="UniProtKB">
        <authorList>
            <consortium name="EnsemblPlants"/>
        </authorList>
    </citation>
    <scope>IDENTIFICATION</scope>
</reference>
<evidence type="ECO:0000313" key="1">
    <source>
        <dbReference type="EnsemblPlants" id="AVESA.00010b.r2.6AG1063710.1.CDS"/>
    </source>
</evidence>